<sequence>IQFEESCLFASKETLPCCVSPSSFDVDLRGRGLFVGTWVFYSNSDVAESPLLTLLFLFLAVLEVPHPGGTDDQTLAWESWALAFYSGSSDLLLPPSSSSHLLSPLVQ</sequence>
<evidence type="ECO:0000313" key="2">
    <source>
        <dbReference type="Proteomes" id="UP001482620"/>
    </source>
</evidence>
<dbReference type="Proteomes" id="UP001482620">
    <property type="component" value="Unassembled WGS sequence"/>
</dbReference>
<protein>
    <submittedName>
        <fullName evidence="1">Uncharacterized protein</fullName>
    </submittedName>
</protein>
<gene>
    <name evidence="1" type="ORF">ILYODFUR_026669</name>
</gene>
<feature type="non-terminal residue" evidence="1">
    <location>
        <position position="1"/>
    </location>
</feature>
<reference evidence="1 2" key="1">
    <citation type="submission" date="2021-06" db="EMBL/GenBank/DDBJ databases">
        <authorList>
            <person name="Palmer J.M."/>
        </authorList>
    </citation>
    <scope>NUCLEOTIDE SEQUENCE [LARGE SCALE GENOMIC DNA]</scope>
    <source>
        <strain evidence="2">if_2019</strain>
        <tissue evidence="1">Muscle</tissue>
    </source>
</reference>
<accession>A0ABV0V8X7</accession>
<dbReference type="EMBL" id="JAHRIQ010096092">
    <property type="protein sequence ID" value="MEQ2252906.1"/>
    <property type="molecule type" value="Genomic_DNA"/>
</dbReference>
<organism evidence="1 2">
    <name type="scientific">Ilyodon furcidens</name>
    <name type="common">goldbreast splitfin</name>
    <dbReference type="NCBI Taxonomy" id="33524"/>
    <lineage>
        <taxon>Eukaryota</taxon>
        <taxon>Metazoa</taxon>
        <taxon>Chordata</taxon>
        <taxon>Craniata</taxon>
        <taxon>Vertebrata</taxon>
        <taxon>Euteleostomi</taxon>
        <taxon>Actinopterygii</taxon>
        <taxon>Neopterygii</taxon>
        <taxon>Teleostei</taxon>
        <taxon>Neoteleostei</taxon>
        <taxon>Acanthomorphata</taxon>
        <taxon>Ovalentaria</taxon>
        <taxon>Atherinomorphae</taxon>
        <taxon>Cyprinodontiformes</taxon>
        <taxon>Goodeidae</taxon>
        <taxon>Ilyodon</taxon>
    </lineage>
</organism>
<name>A0ABV0V8X7_9TELE</name>
<evidence type="ECO:0000313" key="1">
    <source>
        <dbReference type="EMBL" id="MEQ2252906.1"/>
    </source>
</evidence>
<keyword evidence="2" id="KW-1185">Reference proteome</keyword>
<comment type="caution">
    <text evidence="1">The sequence shown here is derived from an EMBL/GenBank/DDBJ whole genome shotgun (WGS) entry which is preliminary data.</text>
</comment>
<proteinExistence type="predicted"/>